<keyword evidence="4" id="KW-1185">Reference proteome</keyword>
<accession>A0A6A6B7C8</accession>
<keyword evidence="2" id="KW-0812">Transmembrane</keyword>
<evidence type="ECO:0000256" key="2">
    <source>
        <dbReference type="SAM" id="Phobius"/>
    </source>
</evidence>
<dbReference type="AlphaFoldDB" id="A0A6A6B7C8"/>
<dbReference type="RefSeq" id="XP_033395775.1">
    <property type="nucleotide sequence ID" value="XM_033546893.1"/>
</dbReference>
<sequence>MAFFTVVWFYFLLSLPYLPLLSISPPISLSSSLLSLSLSLYIFFLLNVAVTILTAAQQPIPHRPGAILLAPLALTRRSRAPARVRADRPSTARRPRMVLLIPLRRQAAEHPARRAQQRPWLAVLAAELPHAHPGRLWRRRVLSKPPGPGPDPRSVPREADRWVPAF</sequence>
<name>A0A6A6B7C8_9PEZI</name>
<feature type="region of interest" description="Disordered" evidence="1">
    <location>
        <begin position="139"/>
        <end position="166"/>
    </location>
</feature>
<keyword evidence="2" id="KW-1133">Transmembrane helix</keyword>
<evidence type="ECO:0000256" key="1">
    <source>
        <dbReference type="SAM" id="MobiDB-lite"/>
    </source>
</evidence>
<dbReference type="EMBL" id="ML995491">
    <property type="protein sequence ID" value="KAF2140062.1"/>
    <property type="molecule type" value="Genomic_DNA"/>
</dbReference>
<feature type="transmembrane region" description="Helical" evidence="2">
    <location>
        <begin position="7"/>
        <end position="27"/>
    </location>
</feature>
<evidence type="ECO:0000313" key="4">
    <source>
        <dbReference type="Proteomes" id="UP000799438"/>
    </source>
</evidence>
<feature type="compositionally biased region" description="Basic and acidic residues" evidence="1">
    <location>
        <begin position="154"/>
        <end position="166"/>
    </location>
</feature>
<reference evidence="3" key="1">
    <citation type="journal article" date="2020" name="Stud. Mycol.">
        <title>101 Dothideomycetes genomes: a test case for predicting lifestyles and emergence of pathogens.</title>
        <authorList>
            <person name="Haridas S."/>
            <person name="Albert R."/>
            <person name="Binder M."/>
            <person name="Bloem J."/>
            <person name="Labutti K."/>
            <person name="Salamov A."/>
            <person name="Andreopoulos B."/>
            <person name="Baker S."/>
            <person name="Barry K."/>
            <person name="Bills G."/>
            <person name="Bluhm B."/>
            <person name="Cannon C."/>
            <person name="Castanera R."/>
            <person name="Culley D."/>
            <person name="Daum C."/>
            <person name="Ezra D."/>
            <person name="Gonzalez J."/>
            <person name="Henrissat B."/>
            <person name="Kuo A."/>
            <person name="Liang C."/>
            <person name="Lipzen A."/>
            <person name="Lutzoni F."/>
            <person name="Magnuson J."/>
            <person name="Mondo S."/>
            <person name="Nolan M."/>
            <person name="Ohm R."/>
            <person name="Pangilinan J."/>
            <person name="Park H.-J."/>
            <person name="Ramirez L."/>
            <person name="Alfaro M."/>
            <person name="Sun H."/>
            <person name="Tritt A."/>
            <person name="Yoshinaga Y."/>
            <person name="Zwiers L.-H."/>
            <person name="Turgeon B."/>
            <person name="Goodwin S."/>
            <person name="Spatafora J."/>
            <person name="Crous P."/>
            <person name="Grigoriev I."/>
        </authorList>
    </citation>
    <scope>NUCLEOTIDE SEQUENCE</scope>
    <source>
        <strain evidence="3">CBS 121167</strain>
    </source>
</reference>
<dbReference type="GeneID" id="54304400"/>
<protein>
    <submittedName>
        <fullName evidence="3">Uncharacterized protein</fullName>
    </submittedName>
</protein>
<keyword evidence="2" id="KW-0472">Membrane</keyword>
<organism evidence="3 4">
    <name type="scientific">Aplosporella prunicola CBS 121167</name>
    <dbReference type="NCBI Taxonomy" id="1176127"/>
    <lineage>
        <taxon>Eukaryota</taxon>
        <taxon>Fungi</taxon>
        <taxon>Dikarya</taxon>
        <taxon>Ascomycota</taxon>
        <taxon>Pezizomycotina</taxon>
        <taxon>Dothideomycetes</taxon>
        <taxon>Dothideomycetes incertae sedis</taxon>
        <taxon>Botryosphaeriales</taxon>
        <taxon>Aplosporellaceae</taxon>
        <taxon>Aplosporella</taxon>
    </lineage>
</organism>
<proteinExistence type="predicted"/>
<evidence type="ECO:0000313" key="3">
    <source>
        <dbReference type="EMBL" id="KAF2140062.1"/>
    </source>
</evidence>
<gene>
    <name evidence="3" type="ORF">K452DRAFT_60224</name>
</gene>
<feature type="transmembrane region" description="Helical" evidence="2">
    <location>
        <begin position="33"/>
        <end position="56"/>
    </location>
</feature>
<dbReference type="Proteomes" id="UP000799438">
    <property type="component" value="Unassembled WGS sequence"/>
</dbReference>